<feature type="domain" description="Endonuclease/exonuclease/phosphatase" evidence="1">
    <location>
        <begin position="37"/>
        <end position="162"/>
    </location>
</feature>
<dbReference type="EMBL" id="JAPFFL010000016">
    <property type="protein sequence ID" value="KAJ6674648.1"/>
    <property type="molecule type" value="Genomic_DNA"/>
</dbReference>
<keyword evidence="3" id="KW-1185">Reference proteome</keyword>
<evidence type="ECO:0000313" key="3">
    <source>
        <dbReference type="Proteomes" id="UP001151529"/>
    </source>
</evidence>
<dbReference type="Proteomes" id="UP001151529">
    <property type="component" value="Chromosome 14"/>
</dbReference>
<dbReference type="OrthoDB" id="851173at2759"/>
<proteinExistence type="predicted"/>
<reference evidence="2" key="1">
    <citation type="submission" date="2022-11" db="EMBL/GenBank/DDBJ databases">
        <authorList>
            <person name="Hyden B.L."/>
            <person name="Feng K."/>
            <person name="Yates T."/>
            <person name="Jawdy S."/>
            <person name="Smart L.B."/>
            <person name="Muchero W."/>
        </authorList>
    </citation>
    <scope>NUCLEOTIDE SEQUENCE</scope>
    <source>
        <tissue evidence="2">Shoot tip</tissue>
    </source>
</reference>
<gene>
    <name evidence="2" type="ORF">OIU85_010882</name>
</gene>
<evidence type="ECO:0000259" key="1">
    <source>
        <dbReference type="Pfam" id="PF03372"/>
    </source>
</evidence>
<name>A0A9Q0NRP0_SALVM</name>
<dbReference type="GO" id="GO:0003824">
    <property type="term" value="F:catalytic activity"/>
    <property type="evidence" value="ECO:0007669"/>
    <property type="project" value="InterPro"/>
</dbReference>
<reference evidence="2" key="2">
    <citation type="journal article" date="2023" name="Int. J. Mol. Sci.">
        <title>De Novo Assembly and Annotation of 11 Diverse Shrub Willow (Salix) Genomes Reveals Novel Gene Organization in Sex-Linked Regions.</title>
        <authorList>
            <person name="Hyden B."/>
            <person name="Feng K."/>
            <person name="Yates T.B."/>
            <person name="Jawdy S."/>
            <person name="Cereghino C."/>
            <person name="Smart L.B."/>
            <person name="Muchero W."/>
        </authorList>
    </citation>
    <scope>NUCLEOTIDE SEQUENCE [LARGE SCALE GENOMIC DNA]</scope>
    <source>
        <tissue evidence="2">Shoot tip</tissue>
    </source>
</reference>
<dbReference type="PANTHER" id="PTHR33710:SF71">
    <property type="entry name" value="ENDONUCLEASE_EXONUCLEASE_PHOSPHATASE DOMAIN-CONTAINING PROTEIN"/>
    <property type="match status" value="1"/>
</dbReference>
<accession>A0A9Q0NRP0</accession>
<organism evidence="2 3">
    <name type="scientific">Salix viminalis</name>
    <name type="common">Common osier</name>
    <name type="synonym">Basket willow</name>
    <dbReference type="NCBI Taxonomy" id="40686"/>
    <lineage>
        <taxon>Eukaryota</taxon>
        <taxon>Viridiplantae</taxon>
        <taxon>Streptophyta</taxon>
        <taxon>Embryophyta</taxon>
        <taxon>Tracheophyta</taxon>
        <taxon>Spermatophyta</taxon>
        <taxon>Magnoliopsida</taxon>
        <taxon>eudicotyledons</taxon>
        <taxon>Gunneridae</taxon>
        <taxon>Pentapetalae</taxon>
        <taxon>rosids</taxon>
        <taxon>fabids</taxon>
        <taxon>Malpighiales</taxon>
        <taxon>Salicaceae</taxon>
        <taxon>Saliceae</taxon>
        <taxon>Salix</taxon>
    </lineage>
</organism>
<dbReference type="Gene3D" id="3.60.10.10">
    <property type="entry name" value="Endonuclease/exonuclease/phosphatase"/>
    <property type="match status" value="1"/>
</dbReference>
<dbReference type="InterPro" id="IPR005135">
    <property type="entry name" value="Endo/exonuclease/phosphatase"/>
</dbReference>
<comment type="caution">
    <text evidence="2">The sequence shown here is derived from an EMBL/GenBank/DDBJ whole genome shotgun (WGS) entry which is preliminary data.</text>
</comment>
<dbReference type="Pfam" id="PF03372">
    <property type="entry name" value="Exo_endo_phos"/>
    <property type="match status" value="1"/>
</dbReference>
<dbReference type="PANTHER" id="PTHR33710">
    <property type="entry name" value="BNAC02G09200D PROTEIN"/>
    <property type="match status" value="1"/>
</dbReference>
<evidence type="ECO:0000313" key="2">
    <source>
        <dbReference type="EMBL" id="KAJ6674648.1"/>
    </source>
</evidence>
<dbReference type="SUPFAM" id="SSF56219">
    <property type="entry name" value="DNase I-like"/>
    <property type="match status" value="1"/>
</dbReference>
<dbReference type="InterPro" id="IPR036691">
    <property type="entry name" value="Endo/exonu/phosph_ase_sf"/>
</dbReference>
<sequence length="220" mass="25110">MMHRFGIQGWSSLANSEDHFPCRILVCWNPQTHAVLRINQSPQWTTCRVTNKTTQASITITVVYGYNTPAERQPLWNYIQQQRSITTSPWILLGDFNAIMHPRDRAGGVSAWPGHMEDFPNCIDQSELIHLPYSGPKLSWNNGQSGSSNIQKKLDWVFGNQQLIQNWPATTSSHPELLKQNSVGTVPNFFLTEIPQTNLISTMRDNALLFTPSFVMRKKR</sequence>
<dbReference type="AlphaFoldDB" id="A0A9Q0NRP0"/>
<protein>
    <recommendedName>
        <fullName evidence="1">Endonuclease/exonuclease/phosphatase domain-containing protein</fullName>
    </recommendedName>
</protein>